<dbReference type="InterPro" id="IPR011033">
    <property type="entry name" value="PRC_barrel-like_sf"/>
</dbReference>
<dbReference type="OrthoDB" id="8021018at2"/>
<dbReference type="EMBL" id="VWPK01000036">
    <property type="protein sequence ID" value="KAA5610215.1"/>
    <property type="molecule type" value="Genomic_DNA"/>
</dbReference>
<dbReference type="SUPFAM" id="SSF50346">
    <property type="entry name" value="PRC-barrel domain"/>
    <property type="match status" value="1"/>
</dbReference>
<accession>A0A5M6IRW1</accession>
<feature type="domain" description="PRC-barrel" evidence="1">
    <location>
        <begin position="74"/>
        <end position="128"/>
    </location>
</feature>
<evidence type="ECO:0000313" key="2">
    <source>
        <dbReference type="EMBL" id="KAA5610215.1"/>
    </source>
</evidence>
<evidence type="ECO:0000313" key="3">
    <source>
        <dbReference type="Proteomes" id="UP000325255"/>
    </source>
</evidence>
<gene>
    <name evidence="2" type="ORF">F1189_20385</name>
</gene>
<sequence>MPMRSWHDLLLRPSRPVFTCPGARVPILLTLPIALFLALLLLAPPAWAQAVQTIPPAESAEVLGQLVHVEDEGKNQEVGRIAEILVNAEGQPVAVVLDVGGFLGVGNRKVAVAWSALRFQKTKDKLDITLAVPANTVRAAPDYKGPGKPVQAVGP</sequence>
<dbReference type="PANTHER" id="PTHR36505:SF1">
    <property type="entry name" value="BLR1072 PROTEIN"/>
    <property type="match status" value="1"/>
</dbReference>
<organism evidence="2 3">
    <name type="scientific">Rhodovastum atsumiense</name>
    <dbReference type="NCBI Taxonomy" id="504468"/>
    <lineage>
        <taxon>Bacteria</taxon>
        <taxon>Pseudomonadati</taxon>
        <taxon>Pseudomonadota</taxon>
        <taxon>Alphaproteobacteria</taxon>
        <taxon>Acetobacterales</taxon>
        <taxon>Acetobacteraceae</taxon>
        <taxon>Rhodovastum</taxon>
    </lineage>
</organism>
<reference evidence="2 3" key="1">
    <citation type="submission" date="2019-09" db="EMBL/GenBank/DDBJ databases">
        <title>Genome sequence of Rhodovastum atsumiense, a diverse member of the Acetobacteraceae family of non-sulfur purple photosynthetic bacteria.</title>
        <authorList>
            <person name="Meyer T."/>
            <person name="Kyndt J."/>
        </authorList>
    </citation>
    <scope>NUCLEOTIDE SEQUENCE [LARGE SCALE GENOMIC DNA]</scope>
    <source>
        <strain evidence="2 3">DSM 21279</strain>
    </source>
</reference>
<dbReference type="AlphaFoldDB" id="A0A5M6IRW1"/>
<dbReference type="PANTHER" id="PTHR36505">
    <property type="entry name" value="BLR1072 PROTEIN"/>
    <property type="match status" value="1"/>
</dbReference>
<proteinExistence type="predicted"/>
<evidence type="ECO:0000259" key="1">
    <source>
        <dbReference type="Pfam" id="PF05239"/>
    </source>
</evidence>
<protein>
    <submittedName>
        <fullName evidence="2">PRC-barrel domain containing protein</fullName>
    </submittedName>
</protein>
<keyword evidence="3" id="KW-1185">Reference proteome</keyword>
<dbReference type="Pfam" id="PF05239">
    <property type="entry name" value="PRC"/>
    <property type="match status" value="1"/>
</dbReference>
<dbReference type="Gene3D" id="2.30.30.240">
    <property type="entry name" value="PRC-barrel domain"/>
    <property type="match status" value="1"/>
</dbReference>
<dbReference type="Proteomes" id="UP000325255">
    <property type="component" value="Unassembled WGS sequence"/>
</dbReference>
<name>A0A5M6IRW1_9PROT</name>
<comment type="caution">
    <text evidence="2">The sequence shown here is derived from an EMBL/GenBank/DDBJ whole genome shotgun (WGS) entry which is preliminary data.</text>
</comment>
<dbReference type="InterPro" id="IPR027275">
    <property type="entry name" value="PRC-brl_dom"/>
</dbReference>